<dbReference type="AlphaFoldDB" id="A0A8J5J822"/>
<dbReference type="Proteomes" id="UP000709295">
    <property type="component" value="Unassembled WGS sequence"/>
</dbReference>
<dbReference type="EMBL" id="JAENGY010000009">
    <property type="protein sequence ID" value="KAG6977265.1"/>
    <property type="molecule type" value="Genomic_DNA"/>
</dbReference>
<protein>
    <submittedName>
        <fullName evidence="1">Uncharacterized protein</fullName>
    </submittedName>
</protein>
<gene>
    <name evidence="1" type="ORF">JG688_00000505</name>
</gene>
<reference evidence="1" key="1">
    <citation type="submission" date="2021-01" db="EMBL/GenBank/DDBJ databases">
        <title>Phytophthora aleatoria, a newly-described species from Pinus radiata is distinct from Phytophthora cactorum isolates based on comparative genomics.</title>
        <authorList>
            <person name="Mcdougal R."/>
            <person name="Panda P."/>
            <person name="Williams N."/>
            <person name="Studholme D.J."/>
        </authorList>
    </citation>
    <scope>NUCLEOTIDE SEQUENCE</scope>
    <source>
        <strain evidence="1">NZFS 4037</strain>
    </source>
</reference>
<accession>A0A8J5J822</accession>
<evidence type="ECO:0000313" key="1">
    <source>
        <dbReference type="EMBL" id="KAG6977265.1"/>
    </source>
</evidence>
<comment type="caution">
    <text evidence="1">The sequence shown here is derived from an EMBL/GenBank/DDBJ whole genome shotgun (WGS) entry which is preliminary data.</text>
</comment>
<proteinExistence type="predicted"/>
<evidence type="ECO:0000313" key="2">
    <source>
        <dbReference type="Proteomes" id="UP000709295"/>
    </source>
</evidence>
<sequence>MERIREQRAMKLLDALQDDLHSQMRLEKDEMGRNGEIKRDSVRRKARIARLSDPKERERIWSREQLPSYEV</sequence>
<keyword evidence="2" id="KW-1185">Reference proteome</keyword>
<organism evidence="1 2">
    <name type="scientific">Phytophthora aleatoria</name>
    <dbReference type="NCBI Taxonomy" id="2496075"/>
    <lineage>
        <taxon>Eukaryota</taxon>
        <taxon>Sar</taxon>
        <taxon>Stramenopiles</taxon>
        <taxon>Oomycota</taxon>
        <taxon>Peronosporomycetes</taxon>
        <taxon>Peronosporales</taxon>
        <taxon>Peronosporaceae</taxon>
        <taxon>Phytophthora</taxon>
    </lineage>
</organism>
<name>A0A8J5J822_9STRA</name>